<name>A0A0M0JYY2_9EUKA</name>
<reference evidence="4" key="1">
    <citation type="journal article" date="2015" name="PLoS Genet.">
        <title>Genome Sequence and Transcriptome Analyses of Chrysochromulina tobin: Metabolic Tools for Enhanced Algal Fitness in the Prominent Order Prymnesiales (Haptophyceae).</title>
        <authorList>
            <person name="Hovde B.T."/>
            <person name="Deodato C.R."/>
            <person name="Hunsperger H.M."/>
            <person name="Ryken S.A."/>
            <person name="Yost W."/>
            <person name="Jha R.K."/>
            <person name="Patterson J."/>
            <person name="Monnat R.J. Jr."/>
            <person name="Barlow S.B."/>
            <person name="Starkenburg S.R."/>
            <person name="Cattolico R.A."/>
        </authorList>
    </citation>
    <scope>NUCLEOTIDE SEQUENCE</scope>
    <source>
        <strain evidence="4">CCMP291</strain>
    </source>
</reference>
<keyword evidence="4" id="KW-1185">Reference proteome</keyword>
<protein>
    <submittedName>
        <fullName evidence="3">Uncharacterized protein</fullName>
    </submittedName>
</protein>
<feature type="coiled-coil region" evidence="1">
    <location>
        <begin position="1170"/>
        <end position="1201"/>
    </location>
</feature>
<dbReference type="Proteomes" id="UP000037460">
    <property type="component" value="Unassembled WGS sequence"/>
</dbReference>
<evidence type="ECO:0000256" key="1">
    <source>
        <dbReference type="SAM" id="Coils"/>
    </source>
</evidence>
<organism evidence="3 4">
    <name type="scientific">Chrysochromulina tobinii</name>
    <dbReference type="NCBI Taxonomy" id="1460289"/>
    <lineage>
        <taxon>Eukaryota</taxon>
        <taxon>Haptista</taxon>
        <taxon>Haptophyta</taxon>
        <taxon>Prymnesiophyceae</taxon>
        <taxon>Prymnesiales</taxon>
        <taxon>Chrysochromulinaceae</taxon>
        <taxon>Chrysochromulina</taxon>
    </lineage>
</organism>
<feature type="region of interest" description="Disordered" evidence="2">
    <location>
        <begin position="1073"/>
        <end position="1096"/>
    </location>
</feature>
<evidence type="ECO:0000256" key="2">
    <source>
        <dbReference type="SAM" id="MobiDB-lite"/>
    </source>
</evidence>
<feature type="coiled-coil region" evidence="1">
    <location>
        <begin position="639"/>
        <end position="666"/>
    </location>
</feature>
<proteinExistence type="predicted"/>
<feature type="coiled-coil region" evidence="1">
    <location>
        <begin position="203"/>
        <end position="343"/>
    </location>
</feature>
<feature type="coiled-coil region" evidence="1">
    <location>
        <begin position="384"/>
        <end position="455"/>
    </location>
</feature>
<comment type="caution">
    <text evidence="3">The sequence shown here is derived from an EMBL/GenBank/DDBJ whole genome shotgun (WGS) entry which is preliminary data.</text>
</comment>
<evidence type="ECO:0000313" key="4">
    <source>
        <dbReference type="Proteomes" id="UP000037460"/>
    </source>
</evidence>
<accession>A0A0M0JYY2</accession>
<feature type="coiled-coil region" evidence="1">
    <location>
        <begin position="1011"/>
        <end position="1068"/>
    </location>
</feature>
<evidence type="ECO:0000313" key="3">
    <source>
        <dbReference type="EMBL" id="KOO31861.1"/>
    </source>
</evidence>
<dbReference type="EMBL" id="JWZX01001915">
    <property type="protein sequence ID" value="KOO31861.1"/>
    <property type="molecule type" value="Genomic_DNA"/>
</dbReference>
<gene>
    <name evidence="3" type="ORF">Ctob_007998</name>
</gene>
<keyword evidence="1" id="KW-0175">Coiled coil</keyword>
<feature type="coiled-coil region" evidence="1">
    <location>
        <begin position="743"/>
        <end position="770"/>
    </location>
</feature>
<feature type="coiled-coil region" evidence="1">
    <location>
        <begin position="585"/>
        <end position="612"/>
    </location>
</feature>
<sequence length="1441" mass="154108">MVKVHTTFITPKPPPAVPGSEAAFSAALFVQKAKRKIKEQGRSTGAAPVVEERRLLPVIVGTGELPAYYDAPEVEPFDDLKRELTAYDELQRVVMRVNRVFDNYAQGTKEGDANAPPLTVAEVDMLHMGITDMLSLQERVAVERKRVLRDALAQVRDGADETPSGADDDMGGGAEALVDRAIAAKQTQVQRLAELHEGEISLLQQLQETVQELSSTLRVARGEAKGARREVAELRAQLHDQINRVSTAERAVEEARDALRSAELEHEEELETKLRALQTVHVRALHELDQRADAAEAEVATLQVSLTRAQAQLLQIDKLREENNRLQVECDGWAAKLRRAAEESASQASIAAARQLDDQTKLREAEEKSKWLQTSLDDAIALSRRNSEAALREAQLAAEAEKQALRQELKDRLELKLSAQRVEFEARLQKALEQLDTARDAHAASEEKLTTARREAEHAAFLSEQRTASAVGEARALCRRDERRLLGRLEMAQLSAEAVLSAMEAQAAEQMAAAAMRLKAVPAPLPAAPPASSMEEEAEAAAAAAAAASAAAASAEVSRLSSSLLASQQHASRRSAEVEAQAKKRGAAVEEHKQLVVQLEQLERDLSAAAAAAAQGEGGMSTQARASLEKTRDKLVSMVEASSRALERSEGDAQKLNAERLAALREHRVVLEHAAAAQLAAICAAHEEAMAALAAQGARGMRLAEERLQGATEVGDALRAQLEEERAKLAAAGTELRASLDEVQRLAGVVDSLRTELKAAQEALSTALASSAEPSPPDSIQIAKERLQLAARAFLAHSRSGSAASEAAVMAKAEAAARAVLEAFEDGTESVEASSRASFELARRLLGIEISLLEREGAVASAALEAAAEQLRAAYAGQGDAAAQAVAVARSRELEARSRELEAQLASADQLVLELIRAELQSADGELASLHALRERVTSRDSGNGPSRPTTPGLAMAARPMTPASAELPLELPLAPRPAELEAFERAEAAWAELARLKAQLATQLEISGNLQAEKQELVRLLRKIKVAAELARSLLIAALDKEKEALVTKMRAELRDKEDEIARLLDAKGIPLPAAPSRAPPPAPSAPSAGAEPRETSMLELEHLRARAALLEQQNTGQAARIVELEAAIRTMTSALEEGSNMTKLVHAQIEQVLTEARISEEARMAALQNTYLGEKAEAEAKMEEYRAQTQQRIERIERELGKPRGGSRTGSRETARDAVAEQYAYSFGALSTLPHGQASVKASVKASGQACAIATPSRVPGAVLGAVLGAVPVLGGSSSAGNIRRPLTQGGAHVSRAADAKKTPFYALSADQQRQQLRKEWLAHGDASPSTEPLPKVSASVRPLYVPSAVPSSSWAARQEAHSSAPSAAAPLTVRRALPVGLAKSLPRPGTALEALEAFRELQGGDAAPRARLPKRSGSPLGVELYVATNLHGRQLVAL</sequence>